<evidence type="ECO:0000313" key="2">
    <source>
        <dbReference type="Proteomes" id="UP000195321"/>
    </source>
</evidence>
<protein>
    <recommendedName>
        <fullName evidence="3">Group-specific protein</fullName>
    </recommendedName>
</protein>
<name>A0A1Y3M5S8_9BACI</name>
<dbReference type="AlphaFoldDB" id="A0A1Y3M5S8"/>
<dbReference type="EMBL" id="MWPX01000105">
    <property type="protein sequence ID" value="OUM45785.1"/>
    <property type="molecule type" value="Genomic_DNA"/>
</dbReference>
<evidence type="ECO:0000313" key="1">
    <source>
        <dbReference type="EMBL" id="OUM45785.1"/>
    </source>
</evidence>
<dbReference type="Proteomes" id="UP000195321">
    <property type="component" value="Unassembled WGS sequence"/>
</dbReference>
<comment type="caution">
    <text evidence="1">The sequence shown here is derived from an EMBL/GenBank/DDBJ whole genome shotgun (WGS) entry which is preliminary data.</text>
</comment>
<accession>A0A1Y3M5S8</accession>
<reference evidence="1 2" key="1">
    <citation type="submission" date="2017-02" db="EMBL/GenBank/DDBJ databases">
        <title>Bacillus pseudomycoides isolate FSL K6-0042.</title>
        <authorList>
            <person name="Kovac J."/>
        </authorList>
    </citation>
    <scope>NUCLEOTIDE SEQUENCE [LARGE SCALE GENOMIC DNA]</scope>
    <source>
        <strain evidence="1 2">FSL K6-0042</strain>
    </source>
</reference>
<proteinExistence type="predicted"/>
<organism evidence="1 2">
    <name type="scientific">Bacillus pseudomycoides</name>
    <dbReference type="NCBI Taxonomy" id="64104"/>
    <lineage>
        <taxon>Bacteria</taxon>
        <taxon>Bacillati</taxon>
        <taxon>Bacillota</taxon>
        <taxon>Bacilli</taxon>
        <taxon>Bacillales</taxon>
        <taxon>Bacillaceae</taxon>
        <taxon>Bacillus</taxon>
        <taxon>Bacillus cereus group</taxon>
    </lineage>
</organism>
<sequence length="80" mass="9184">MKIGQATHNFSTLTEELILATSLKEKNCSQEELYFALSCLLRSFHTLLDNQTLDEPTKQYAQTQFCSAYKIITGRTVYPF</sequence>
<evidence type="ECO:0008006" key="3">
    <source>
        <dbReference type="Google" id="ProtNLM"/>
    </source>
</evidence>
<gene>
    <name evidence="1" type="ORF">BW425_27560</name>
</gene>